<name>A0A397DZS3_APHAT</name>
<evidence type="ECO:0000256" key="1">
    <source>
        <dbReference type="SAM" id="SignalP"/>
    </source>
</evidence>
<evidence type="ECO:0000313" key="15">
    <source>
        <dbReference type="Proteomes" id="UP000286510"/>
    </source>
</evidence>
<dbReference type="Proteomes" id="UP000265427">
    <property type="component" value="Unassembled WGS sequence"/>
</dbReference>
<evidence type="ECO:0000313" key="4">
    <source>
        <dbReference type="EMBL" id="RHY36846.1"/>
    </source>
</evidence>
<evidence type="ECO:0000313" key="12">
    <source>
        <dbReference type="Proteomes" id="UP000266239"/>
    </source>
</evidence>
<dbReference type="Proteomes" id="UP000286510">
    <property type="component" value="Unassembled WGS sequence"/>
</dbReference>
<dbReference type="PROSITE" id="PS51257">
    <property type="entry name" value="PROKAR_LIPOPROTEIN"/>
    <property type="match status" value="1"/>
</dbReference>
<comment type="caution">
    <text evidence="6">The sequence shown here is derived from an EMBL/GenBank/DDBJ whole genome shotgun (WGS) entry which is preliminary data.</text>
</comment>
<proteinExistence type="predicted"/>
<sequence length="425" mass="48824">MRQLLVVATATLTSALAYNERTTVHLVFSTGCDQTHRQFLSASLQLSLVRVQHVGPLTEIISGCSAEKQASIQAQAKYYPDYRLHFTRDYAKYESVNFTERYDPYNKPFGLRDFLHHSATPDNLAVAFIDADYMLFKPLRINTGAKWAKYYQNTTLRRAEDISDTVENGVALAQNMKAFLGGRWYNDINRTILNLVCGDNPCASVSSADAFEFFEPSGTPYVQTRHDWLHVVEDYCNFTVKGRQVSKDDWMVEMYAYGAATANHNVKHTLLQHLGPATPEFLNTEYWNFIEEDMDNPCLDPFEVVLPFDPPVGIHYAMYYGLPDKIDAGYMYYKYRIPKDILKCDSQVFKLPPPSEWTDIDRLYKDDPKKRQWKRHAVWLQCTLIKYGNQVLQTIKERMCPLGFNSHQGIVLHAKDTPATAFPTP</sequence>
<protein>
    <recommendedName>
        <fullName evidence="16">Nucleotide-diphospho-sugar transferase domain-containing protein</fullName>
    </recommendedName>
</protein>
<organism evidence="6 13">
    <name type="scientific">Aphanomyces astaci</name>
    <name type="common">Crayfish plague agent</name>
    <dbReference type="NCBI Taxonomy" id="112090"/>
    <lineage>
        <taxon>Eukaryota</taxon>
        <taxon>Sar</taxon>
        <taxon>Stramenopiles</taxon>
        <taxon>Oomycota</taxon>
        <taxon>Saprolegniomycetes</taxon>
        <taxon>Saprolegniales</taxon>
        <taxon>Verrucalvaceae</taxon>
        <taxon>Aphanomyces</taxon>
    </lineage>
</organism>
<evidence type="ECO:0000313" key="2">
    <source>
        <dbReference type="EMBL" id="RHY00878.1"/>
    </source>
</evidence>
<dbReference type="VEuPathDB" id="FungiDB:H257_05209"/>
<dbReference type="InterPro" id="IPR044845">
    <property type="entry name" value="HPAT/SRGT1-like"/>
</dbReference>
<evidence type="ECO:0000313" key="5">
    <source>
        <dbReference type="EMBL" id="RHY65270.1"/>
    </source>
</evidence>
<dbReference type="PANTHER" id="PTHR31485">
    <property type="entry name" value="PEPTIDYL SERINE ALPHA-GALACTOSYLTRANSFERASE"/>
    <property type="match status" value="1"/>
</dbReference>
<keyword evidence="1" id="KW-0732">Signal</keyword>
<dbReference type="Proteomes" id="UP000266239">
    <property type="component" value="Unassembled WGS sequence"/>
</dbReference>
<evidence type="ECO:0000313" key="6">
    <source>
        <dbReference type="EMBL" id="RHY71242.1"/>
    </source>
</evidence>
<dbReference type="Proteomes" id="UP000283543">
    <property type="component" value="Unassembled WGS sequence"/>
</dbReference>
<evidence type="ECO:0000313" key="13">
    <source>
        <dbReference type="Proteomes" id="UP000266643"/>
    </source>
</evidence>
<dbReference type="GO" id="GO:0016757">
    <property type="term" value="F:glycosyltransferase activity"/>
    <property type="evidence" value="ECO:0007669"/>
    <property type="project" value="InterPro"/>
</dbReference>
<evidence type="ECO:0000313" key="11">
    <source>
        <dbReference type="Proteomes" id="UP000266196"/>
    </source>
</evidence>
<dbReference type="EMBL" id="QUTC01012397">
    <property type="protein sequence ID" value="RHY36846.1"/>
    <property type="molecule type" value="Genomic_DNA"/>
</dbReference>
<feature type="signal peptide" evidence="1">
    <location>
        <begin position="1"/>
        <end position="17"/>
    </location>
</feature>
<dbReference type="AlphaFoldDB" id="A0A397DZS3"/>
<gene>
    <name evidence="3" type="ORF">DYB25_011626</name>
    <name evidence="8" type="ORF">DYB26_014443</name>
    <name evidence="6" type="ORF">DYB30_008538</name>
    <name evidence="7" type="ORF">DYB31_014207</name>
    <name evidence="5" type="ORF">DYB34_006706</name>
    <name evidence="2" type="ORF">DYB36_008916</name>
    <name evidence="4" type="ORF">DYB38_007780</name>
</gene>
<evidence type="ECO:0000313" key="7">
    <source>
        <dbReference type="EMBL" id="RHY97285.1"/>
    </source>
</evidence>
<evidence type="ECO:0000313" key="8">
    <source>
        <dbReference type="EMBL" id="RHZ42010.1"/>
    </source>
</evidence>
<accession>A0A397DZS3</accession>
<dbReference type="Proteomes" id="UP000266196">
    <property type="component" value="Unassembled WGS sequence"/>
</dbReference>
<dbReference type="EMBL" id="QUTF01003400">
    <property type="protein sequence ID" value="RHZ42010.1"/>
    <property type="molecule type" value="Genomic_DNA"/>
</dbReference>
<dbReference type="EMBL" id="QUTB01003926">
    <property type="protein sequence ID" value="RHY65270.1"/>
    <property type="molecule type" value="Genomic_DNA"/>
</dbReference>
<dbReference type="Proteomes" id="UP000266643">
    <property type="component" value="Unassembled WGS sequence"/>
</dbReference>
<dbReference type="EMBL" id="QUTD01003806">
    <property type="protein sequence ID" value="RHY71242.1"/>
    <property type="molecule type" value="Genomic_DNA"/>
</dbReference>
<evidence type="ECO:0000313" key="14">
    <source>
        <dbReference type="Proteomes" id="UP000283543"/>
    </source>
</evidence>
<feature type="chain" id="PRO_5036074519" description="Nucleotide-diphospho-sugar transferase domain-containing protein" evidence="1">
    <location>
        <begin position="18"/>
        <end position="425"/>
    </location>
</feature>
<evidence type="ECO:0008006" key="16">
    <source>
        <dbReference type="Google" id="ProtNLM"/>
    </source>
</evidence>
<dbReference type="Proteomes" id="UP000265716">
    <property type="component" value="Unassembled WGS sequence"/>
</dbReference>
<dbReference type="PANTHER" id="PTHR31485:SF7">
    <property type="entry name" value="PEPTIDYL SERINE ALPHA-GALACTOSYLTRANSFERASE"/>
    <property type="match status" value="1"/>
</dbReference>
<dbReference type="EMBL" id="QUTA01005684">
    <property type="protein sequence ID" value="RHY14556.1"/>
    <property type="molecule type" value="Genomic_DNA"/>
</dbReference>
<evidence type="ECO:0000313" key="10">
    <source>
        <dbReference type="Proteomes" id="UP000265716"/>
    </source>
</evidence>
<dbReference type="EMBL" id="QUSZ01008137">
    <property type="protein sequence ID" value="RHY00878.1"/>
    <property type="molecule type" value="Genomic_DNA"/>
</dbReference>
<evidence type="ECO:0000313" key="3">
    <source>
        <dbReference type="EMBL" id="RHY14556.1"/>
    </source>
</evidence>
<reference evidence="9 10" key="1">
    <citation type="submission" date="2018-08" db="EMBL/GenBank/DDBJ databases">
        <title>Aphanomyces genome sequencing and annotation.</title>
        <authorList>
            <person name="Minardi D."/>
            <person name="Oidtmann B."/>
            <person name="Van Der Giezen M."/>
            <person name="Studholme D.J."/>
        </authorList>
    </citation>
    <scope>NUCLEOTIDE SEQUENCE [LARGE SCALE GENOMIC DNA]</scope>
    <source>
        <strain evidence="7 11">197901</strain>
        <strain evidence="6 13">D2</strain>
        <strain evidence="8 15">FDL457</strain>
        <strain evidence="2 9">Kv</strain>
        <strain evidence="4 10">SA</strain>
        <strain evidence="5 14">Si</strain>
        <strain evidence="3 12">Yx</strain>
    </source>
</reference>
<dbReference type="EMBL" id="QUTE01016356">
    <property type="protein sequence ID" value="RHY97285.1"/>
    <property type="molecule type" value="Genomic_DNA"/>
</dbReference>
<evidence type="ECO:0000313" key="9">
    <source>
        <dbReference type="Proteomes" id="UP000265427"/>
    </source>
</evidence>